<sequence>MGLKRAPILLSVMVLVLVHMATGRPVRTTTLPIADFETMNMSGETAFGTQLLSSARPRGGNYIDNPQAANKAAIQTSGYHP</sequence>
<protein>
    <submittedName>
        <fullName evidence="2">Uncharacterized protein</fullName>
    </submittedName>
</protein>
<gene>
    <name evidence="2" type="ORF">SDJN03_05413</name>
</gene>
<evidence type="ECO:0000313" key="2">
    <source>
        <dbReference type="EMBL" id="KAG6600180.1"/>
    </source>
</evidence>
<evidence type="ECO:0000313" key="3">
    <source>
        <dbReference type="Proteomes" id="UP000685013"/>
    </source>
</evidence>
<feature type="chain" id="PRO_5043518223" evidence="1">
    <location>
        <begin position="24"/>
        <end position="81"/>
    </location>
</feature>
<feature type="non-terminal residue" evidence="2">
    <location>
        <position position="1"/>
    </location>
</feature>
<accession>A0AAV6NMA5</accession>
<comment type="caution">
    <text evidence="2">The sequence shown here is derived from an EMBL/GenBank/DDBJ whole genome shotgun (WGS) entry which is preliminary data.</text>
</comment>
<reference evidence="2 3" key="1">
    <citation type="journal article" date="2021" name="Hortic Res">
        <title>The domestication of Cucurbita argyrosperma as revealed by the genome of its wild relative.</title>
        <authorList>
            <person name="Barrera-Redondo J."/>
            <person name="Sanchez-de la Vega G."/>
            <person name="Aguirre-Liguori J.A."/>
            <person name="Castellanos-Morales G."/>
            <person name="Gutierrez-Guerrero Y.T."/>
            <person name="Aguirre-Dugua X."/>
            <person name="Aguirre-Planter E."/>
            <person name="Tenaillon M.I."/>
            <person name="Lira-Saade R."/>
            <person name="Eguiarte L.E."/>
        </authorList>
    </citation>
    <scope>NUCLEOTIDE SEQUENCE [LARGE SCALE GENOMIC DNA]</scope>
    <source>
        <strain evidence="2">JBR-2021</strain>
    </source>
</reference>
<name>A0AAV6NMA5_9ROSI</name>
<proteinExistence type="predicted"/>
<organism evidence="2 3">
    <name type="scientific">Cucurbita argyrosperma subsp. sororia</name>
    <dbReference type="NCBI Taxonomy" id="37648"/>
    <lineage>
        <taxon>Eukaryota</taxon>
        <taxon>Viridiplantae</taxon>
        <taxon>Streptophyta</taxon>
        <taxon>Embryophyta</taxon>
        <taxon>Tracheophyta</taxon>
        <taxon>Spermatophyta</taxon>
        <taxon>Magnoliopsida</taxon>
        <taxon>eudicotyledons</taxon>
        <taxon>Gunneridae</taxon>
        <taxon>Pentapetalae</taxon>
        <taxon>rosids</taxon>
        <taxon>fabids</taxon>
        <taxon>Cucurbitales</taxon>
        <taxon>Cucurbitaceae</taxon>
        <taxon>Cucurbiteae</taxon>
        <taxon>Cucurbita</taxon>
    </lineage>
</organism>
<dbReference type="AlphaFoldDB" id="A0AAV6NMA5"/>
<keyword evidence="1" id="KW-0732">Signal</keyword>
<dbReference type="Proteomes" id="UP000685013">
    <property type="component" value="Chromosome 4"/>
</dbReference>
<feature type="signal peptide" evidence="1">
    <location>
        <begin position="1"/>
        <end position="23"/>
    </location>
</feature>
<dbReference type="EMBL" id="JAGKQH010000004">
    <property type="protein sequence ID" value="KAG6600180.1"/>
    <property type="molecule type" value="Genomic_DNA"/>
</dbReference>
<evidence type="ECO:0000256" key="1">
    <source>
        <dbReference type="SAM" id="SignalP"/>
    </source>
</evidence>
<keyword evidence="3" id="KW-1185">Reference proteome</keyword>